<name>A0A7U9TGI8_9MOLU</name>
<evidence type="ECO:0000313" key="1">
    <source>
        <dbReference type="EMBL" id="BCR35658.1"/>
    </source>
</evidence>
<organism evidence="1 2">
    <name type="scientific">Mariniplasma anaerobium</name>
    <dbReference type="NCBI Taxonomy" id="2735436"/>
    <lineage>
        <taxon>Bacteria</taxon>
        <taxon>Bacillati</taxon>
        <taxon>Mycoplasmatota</taxon>
        <taxon>Mollicutes</taxon>
        <taxon>Acholeplasmatales</taxon>
        <taxon>Acholeplasmataceae</taxon>
        <taxon>Mariniplasma</taxon>
    </lineage>
</organism>
<dbReference type="RefSeq" id="WP_176238502.1">
    <property type="nucleotide sequence ID" value="NZ_AP024412.1"/>
</dbReference>
<dbReference type="KEGG" id="manr:MPAN_005510"/>
<gene>
    <name evidence="1" type="ORF">MPAN_005510</name>
</gene>
<dbReference type="AlphaFoldDB" id="A0A7U9TGI8"/>
<dbReference type="Proteomes" id="UP000620133">
    <property type="component" value="Chromosome"/>
</dbReference>
<evidence type="ECO:0000313" key="2">
    <source>
        <dbReference type="Proteomes" id="UP000620133"/>
    </source>
</evidence>
<protein>
    <submittedName>
        <fullName evidence="1">Uncharacterized protein</fullName>
    </submittedName>
</protein>
<dbReference type="EMBL" id="AP024412">
    <property type="protein sequence ID" value="BCR35658.1"/>
    <property type="molecule type" value="Genomic_DNA"/>
</dbReference>
<accession>A0A7U9TGI8</accession>
<keyword evidence="2" id="KW-1185">Reference proteome</keyword>
<proteinExistence type="predicted"/>
<reference evidence="1" key="1">
    <citation type="submission" date="2021-01" db="EMBL/GenBank/DDBJ databases">
        <title>Draft genome sequence of Acholeplasmataceae bacterium strain Mahy22.</title>
        <authorList>
            <person name="Watanabe M."/>
            <person name="Kojima H."/>
            <person name="Fukui M."/>
        </authorList>
    </citation>
    <scope>NUCLEOTIDE SEQUENCE</scope>
    <source>
        <strain evidence="1">Mahy22</strain>
    </source>
</reference>
<sequence>MNKQNKSKNKRILLWIHRNRVKLGIWLFLIILPVTLVVTAYVGSYTTNKSVYFDSEITEESIKISDFIEADELKGITLTIEWDALKRPVESDDGSLQEGYYRFIMSYAPNRNYEIGNVKITPVLQTDWKNYRSVGIQRYLSTNNIAFLVDFNFDLPKSPLLFVTIEDPNLYLKVEYTYTVVGEDVTQIEYVKFSLKDLNPATVIPNS</sequence>